<feature type="transmembrane region" description="Helical" evidence="1">
    <location>
        <begin position="421"/>
        <end position="446"/>
    </location>
</feature>
<gene>
    <name evidence="3" type="ORF">ODALV1_LOCUS30903</name>
</gene>
<dbReference type="EMBL" id="CAXLJM020000164">
    <property type="protein sequence ID" value="CAL8146703.1"/>
    <property type="molecule type" value="Genomic_DNA"/>
</dbReference>
<keyword evidence="1" id="KW-0472">Membrane</keyword>
<name>A0ABP1S802_9HEXA</name>
<keyword evidence="1" id="KW-0812">Transmembrane</keyword>
<accession>A0ABP1S802</accession>
<proteinExistence type="predicted"/>
<evidence type="ECO:0000313" key="4">
    <source>
        <dbReference type="Proteomes" id="UP001642540"/>
    </source>
</evidence>
<feature type="transmembrane region" description="Helical" evidence="1">
    <location>
        <begin position="367"/>
        <end position="385"/>
    </location>
</feature>
<evidence type="ECO:0000256" key="2">
    <source>
        <dbReference type="SAM" id="SignalP"/>
    </source>
</evidence>
<feature type="transmembrane region" description="Helical" evidence="1">
    <location>
        <begin position="610"/>
        <end position="630"/>
    </location>
</feature>
<keyword evidence="1" id="KW-1133">Transmembrane helix</keyword>
<keyword evidence="2" id="KW-0732">Signal</keyword>
<evidence type="ECO:0000256" key="1">
    <source>
        <dbReference type="SAM" id="Phobius"/>
    </source>
</evidence>
<feature type="chain" id="PRO_5047200400" evidence="2">
    <location>
        <begin position="22"/>
        <end position="684"/>
    </location>
</feature>
<organism evidence="3 4">
    <name type="scientific">Orchesella dallaii</name>
    <dbReference type="NCBI Taxonomy" id="48710"/>
    <lineage>
        <taxon>Eukaryota</taxon>
        <taxon>Metazoa</taxon>
        <taxon>Ecdysozoa</taxon>
        <taxon>Arthropoda</taxon>
        <taxon>Hexapoda</taxon>
        <taxon>Collembola</taxon>
        <taxon>Entomobryomorpha</taxon>
        <taxon>Entomobryoidea</taxon>
        <taxon>Orchesellidae</taxon>
        <taxon>Orchesellinae</taxon>
        <taxon>Orchesella</taxon>
    </lineage>
</organism>
<dbReference type="Proteomes" id="UP001642540">
    <property type="component" value="Unassembled WGS sequence"/>
</dbReference>
<reference evidence="3 4" key="1">
    <citation type="submission" date="2024-08" db="EMBL/GenBank/DDBJ databases">
        <authorList>
            <person name="Cucini C."/>
            <person name="Frati F."/>
        </authorList>
    </citation>
    <scope>NUCLEOTIDE SEQUENCE [LARGE SCALE GENOMIC DNA]</scope>
</reference>
<comment type="caution">
    <text evidence="3">The sequence shown here is derived from an EMBL/GenBank/DDBJ whole genome shotgun (WGS) entry which is preliminary data.</text>
</comment>
<feature type="signal peptide" evidence="2">
    <location>
        <begin position="1"/>
        <end position="21"/>
    </location>
</feature>
<protein>
    <submittedName>
        <fullName evidence="3">Uncharacterized protein</fullName>
    </submittedName>
</protein>
<sequence>MAFSNIFCYLVFLATLQDVIPHTLLDPTLRFRQELDIFRSCSTHLMTTEIQNKNGESQGSYNIEPIHIPLLRSTYQFRESRGTKTGVTCNNMEMQVVNNESSDFLSIPFSRLTCEVQIYLTPSTCRTLTVSPYETWSSLIPAETYRGEHIYRAGRFFILASTFKSTHHLQSLDKGIFFLVDTMCLACPMSWGGDIAKSMTKIYFQIEFSHEWNEYQVETTFIVFPIYSEGRREIKYELLAYSSRRFIKSNEIENLVPDSLSSKWFLVCPTCQYYRPGIRNSFANQMPLEYKLLKILSPNSTINIIRYRFRVNSGISSVLTPRLETHVRHNIRQLLELKDDLHFVTCAAPAPEGSRIFIESSFDKKSWLAIFLSCVVSGLAMLFILRCRKDKFAKVNPLPTFLFAFELLLDHHSRVINKCRFIGGAWMLAVIILVGGCGGCNFQGIVSPSMPLSFRDMRDLISNGIKMHILNPLHILLNGMWHESIDMIREGLSNEEGIDKNLGEIMAQCDRDAFIGNFETVKHVSKIMEMNPHVKLVLLSRPLGTVSEPWIFYNIPWSRNTFVNKVHSLIHSGLLTFFISREAQDDGDGGEQKSGFIKALTMANDNGGGIWLLIYACGVLLGVSGFLFVVEVRKQIWRESKWFCRTFLKFLKRLRRDCCGRMSDLSRNDVSTTTNYVCVRSRDE</sequence>
<evidence type="ECO:0000313" key="3">
    <source>
        <dbReference type="EMBL" id="CAL8146703.1"/>
    </source>
</evidence>
<keyword evidence="4" id="KW-1185">Reference proteome</keyword>